<organism evidence="2">
    <name type="scientific">Sesamum radiatum</name>
    <name type="common">Black benniseed</name>
    <dbReference type="NCBI Taxonomy" id="300843"/>
    <lineage>
        <taxon>Eukaryota</taxon>
        <taxon>Viridiplantae</taxon>
        <taxon>Streptophyta</taxon>
        <taxon>Embryophyta</taxon>
        <taxon>Tracheophyta</taxon>
        <taxon>Spermatophyta</taxon>
        <taxon>Magnoliopsida</taxon>
        <taxon>eudicotyledons</taxon>
        <taxon>Gunneridae</taxon>
        <taxon>Pentapetalae</taxon>
        <taxon>asterids</taxon>
        <taxon>lamiids</taxon>
        <taxon>Lamiales</taxon>
        <taxon>Pedaliaceae</taxon>
        <taxon>Sesamum</taxon>
    </lineage>
</organism>
<feature type="compositionally biased region" description="Polar residues" evidence="1">
    <location>
        <begin position="60"/>
        <end position="82"/>
    </location>
</feature>
<reference evidence="2" key="2">
    <citation type="journal article" date="2024" name="Plant">
        <title>Genomic evolution and insights into agronomic trait innovations of Sesamum species.</title>
        <authorList>
            <person name="Miao H."/>
            <person name="Wang L."/>
            <person name="Qu L."/>
            <person name="Liu H."/>
            <person name="Sun Y."/>
            <person name="Le M."/>
            <person name="Wang Q."/>
            <person name="Wei S."/>
            <person name="Zheng Y."/>
            <person name="Lin W."/>
            <person name="Duan Y."/>
            <person name="Cao H."/>
            <person name="Xiong S."/>
            <person name="Wang X."/>
            <person name="Wei L."/>
            <person name="Li C."/>
            <person name="Ma Q."/>
            <person name="Ju M."/>
            <person name="Zhao R."/>
            <person name="Li G."/>
            <person name="Mu C."/>
            <person name="Tian Q."/>
            <person name="Mei H."/>
            <person name="Zhang T."/>
            <person name="Gao T."/>
            <person name="Zhang H."/>
        </authorList>
    </citation>
    <scope>NUCLEOTIDE SEQUENCE</scope>
    <source>
        <strain evidence="2">G02</strain>
    </source>
</reference>
<dbReference type="AlphaFoldDB" id="A0AAW2RIQ1"/>
<evidence type="ECO:0000256" key="1">
    <source>
        <dbReference type="SAM" id="MobiDB-lite"/>
    </source>
</evidence>
<name>A0AAW2RIQ1_SESRA</name>
<proteinExistence type="predicted"/>
<feature type="region of interest" description="Disordered" evidence="1">
    <location>
        <begin position="1"/>
        <end position="113"/>
    </location>
</feature>
<protein>
    <submittedName>
        <fullName evidence="2">Uncharacterized protein</fullName>
    </submittedName>
</protein>
<sequence>MFPPGLGTVPSGDFPRCRSKQGTESTNRHLGKSPEGAVPCLTPDRYRTTRSHHRNSSSSLPTANRFGTRTHVPNPQSQSFSQVRLGADGTRSSGFSRVPKGAPDTIHRAVAFQ</sequence>
<comment type="caution">
    <text evidence="2">The sequence shown here is derived from an EMBL/GenBank/DDBJ whole genome shotgun (WGS) entry which is preliminary data.</text>
</comment>
<accession>A0AAW2RIQ1</accession>
<dbReference type="EMBL" id="JACGWJ010000013">
    <property type="protein sequence ID" value="KAL0379338.1"/>
    <property type="molecule type" value="Genomic_DNA"/>
</dbReference>
<reference evidence="2" key="1">
    <citation type="submission" date="2020-06" db="EMBL/GenBank/DDBJ databases">
        <authorList>
            <person name="Li T."/>
            <person name="Hu X."/>
            <person name="Zhang T."/>
            <person name="Song X."/>
            <person name="Zhang H."/>
            <person name="Dai N."/>
            <person name="Sheng W."/>
            <person name="Hou X."/>
            <person name="Wei L."/>
        </authorList>
    </citation>
    <scope>NUCLEOTIDE SEQUENCE</scope>
    <source>
        <strain evidence="2">G02</strain>
        <tissue evidence="2">Leaf</tissue>
    </source>
</reference>
<evidence type="ECO:0000313" key="2">
    <source>
        <dbReference type="EMBL" id="KAL0379338.1"/>
    </source>
</evidence>
<gene>
    <name evidence="2" type="ORF">Sradi_3239300</name>
</gene>